<sequence length="135" mass="15554">MTAHEWLDAYLLGLPGATTDYKVEWEWQRYQVGGKMFAATMQPGPQHHEYAGRRLVSLKCDPAWAEQLRAEHPDDVLPGFYADKRHWISVDPDGDVPEDLLRELCGHSYNLVFAKLTKKMQREITEQRAASQRQG</sequence>
<evidence type="ECO:0000313" key="1">
    <source>
        <dbReference type="EMBL" id="MVN13928.1"/>
    </source>
</evidence>
<dbReference type="GO" id="GO:0003677">
    <property type="term" value="F:DNA binding"/>
    <property type="evidence" value="ECO:0007669"/>
    <property type="project" value="UniProtKB-KW"/>
</dbReference>
<dbReference type="InterPro" id="IPR058532">
    <property type="entry name" value="YjbR/MT2646/Rv2570-like"/>
</dbReference>
<reference evidence="1 2" key="1">
    <citation type="submission" date="2019-11" db="EMBL/GenBank/DDBJ databases">
        <title>Whole genome shotgun sequencing (WGS) data from Adlercreutzia equolifaciens ResAG-91, Eggerthella lenta MRI-F36, MRI-F37, MRI-F40, ResAG-49, ResAG-88, ResAG-121, ResAG-145, and Gordonibacter sp. ResAG-5, ResAG-26, ResAG-43, ResAG-50, ResAG-59.</title>
        <authorList>
            <person name="Stoll D.A."/>
            <person name="Danylec N."/>
            <person name="Franz C.M.A.P."/>
            <person name="Huch M."/>
        </authorList>
    </citation>
    <scope>NUCLEOTIDE SEQUENCE [LARGE SCALE GENOMIC DNA]</scope>
    <source>
        <strain evidence="1 2">ResAG-59</strain>
    </source>
</reference>
<organism evidence="1 2">
    <name type="scientific">Gordonibacter urolithinfaciens</name>
    <dbReference type="NCBI Taxonomy" id="1335613"/>
    <lineage>
        <taxon>Bacteria</taxon>
        <taxon>Bacillati</taxon>
        <taxon>Actinomycetota</taxon>
        <taxon>Coriobacteriia</taxon>
        <taxon>Eggerthellales</taxon>
        <taxon>Eggerthellaceae</taxon>
        <taxon>Gordonibacter</taxon>
    </lineage>
</organism>
<accession>A0A6N8IDQ7</accession>
<gene>
    <name evidence="1" type="ORF">GO738_00925</name>
</gene>
<dbReference type="InterPro" id="IPR007351">
    <property type="entry name" value="YjbR"/>
</dbReference>
<comment type="caution">
    <text evidence="1">The sequence shown here is derived from an EMBL/GenBank/DDBJ whole genome shotgun (WGS) entry which is preliminary data.</text>
</comment>
<keyword evidence="2" id="KW-1185">Reference proteome</keyword>
<dbReference type="PANTHER" id="PTHR35145">
    <property type="entry name" value="CYTOPLASMIC PROTEIN-RELATED"/>
    <property type="match status" value="1"/>
</dbReference>
<evidence type="ECO:0000313" key="2">
    <source>
        <dbReference type="Proteomes" id="UP000468327"/>
    </source>
</evidence>
<dbReference type="EMBL" id="WPOC01000001">
    <property type="protein sequence ID" value="MVN13928.1"/>
    <property type="molecule type" value="Genomic_DNA"/>
</dbReference>
<protein>
    <submittedName>
        <fullName evidence="1">MmcQ/YjbR family DNA-binding protein</fullName>
    </submittedName>
</protein>
<dbReference type="InterPro" id="IPR038056">
    <property type="entry name" value="YjbR-like_sf"/>
</dbReference>
<name>A0A6N8IDQ7_9ACTN</name>
<dbReference type="Proteomes" id="UP000468327">
    <property type="component" value="Unassembled WGS sequence"/>
</dbReference>
<proteinExistence type="predicted"/>
<dbReference type="PANTHER" id="PTHR35145:SF1">
    <property type="entry name" value="CYTOPLASMIC PROTEIN"/>
    <property type="match status" value="1"/>
</dbReference>
<dbReference type="RefSeq" id="WP_087190118.1">
    <property type="nucleotide sequence ID" value="NZ_DBEZYS010000068.1"/>
</dbReference>
<dbReference type="Gene3D" id="3.90.1150.30">
    <property type="match status" value="1"/>
</dbReference>
<dbReference type="AlphaFoldDB" id="A0A6N8IDQ7"/>
<dbReference type="SUPFAM" id="SSF142906">
    <property type="entry name" value="YjbR-like"/>
    <property type="match status" value="1"/>
</dbReference>
<dbReference type="Pfam" id="PF04237">
    <property type="entry name" value="YjbR"/>
    <property type="match status" value="1"/>
</dbReference>
<keyword evidence="1" id="KW-0238">DNA-binding</keyword>